<sequence length="410" mass="42488">MQPTRQAIRADRAFDGVRPLPGGLTVFVEDGRITGTEPGRAPAPEGWQVRDFPGATLLPGLVDMHGHLGADSHDGALERMATDEAARLEVVIDDSLGRQLAAGVTTVRDLGDRDWTVVRRRDRARSTGTAGPPSPTIVAAGPPITTPDGHCAFMSGAARGERELRAAVRERAERGVDVVKVMGSGGVHTPGTDVARCQFTLDELRVVVDAAHAAGLPVTVHAHALAAVEQALDAGADGIEHCTCLTAEGVVITDGLVERLVRQGVRVCPTLGTTPQAVPPPNVRAVMERFGFGLGQRQQHAARMHRAGVRLVSGADSGINSGKPHGVLPAAVAQLAEGGVPADAALATATSLAADACGLADRKGRVRRGFDADLLLVGGDPFTDLAALSRPVAVLAAGLWTSTDPRSAPE</sequence>
<reference evidence="3 4" key="1">
    <citation type="submission" date="2019-04" db="EMBL/GenBank/DDBJ databases">
        <title>Streptomyces lasaliensis sp. nov., an Actinomycete isolated from soil which produces the polyether antibiotic lasalocid.</title>
        <authorList>
            <person name="Erwin G."/>
            <person name="Haber C."/>
        </authorList>
    </citation>
    <scope>NUCLEOTIDE SEQUENCE [LARGE SCALE GENOMIC DNA]</scope>
    <source>
        <strain evidence="3 4">X-537</strain>
    </source>
</reference>
<keyword evidence="3" id="KW-0378">Hydrolase</keyword>
<dbReference type="AlphaFoldDB" id="A0A4U5WRV0"/>
<dbReference type="OrthoDB" id="3514520at2"/>
<comment type="caution">
    <text evidence="3">The sequence shown here is derived from an EMBL/GenBank/DDBJ whole genome shotgun (WGS) entry which is preliminary data.</text>
</comment>
<protein>
    <submittedName>
        <fullName evidence="3">Amidohydrolase family protein</fullName>
    </submittedName>
</protein>
<dbReference type="Pfam" id="PF01979">
    <property type="entry name" value="Amidohydro_1"/>
    <property type="match status" value="1"/>
</dbReference>
<dbReference type="Gene3D" id="3.20.20.140">
    <property type="entry name" value="Metal-dependent hydrolases"/>
    <property type="match status" value="1"/>
</dbReference>
<name>A0A4U5WRV0_STRLS</name>
<keyword evidence="4" id="KW-1185">Reference proteome</keyword>
<dbReference type="EMBL" id="SZNQ01000001">
    <property type="protein sequence ID" value="TKT04432.1"/>
    <property type="molecule type" value="Genomic_DNA"/>
</dbReference>
<dbReference type="InterPro" id="IPR006680">
    <property type="entry name" value="Amidohydro-rel"/>
</dbReference>
<evidence type="ECO:0000313" key="4">
    <source>
        <dbReference type="Proteomes" id="UP000305929"/>
    </source>
</evidence>
<evidence type="ECO:0000313" key="3">
    <source>
        <dbReference type="EMBL" id="TKT04432.1"/>
    </source>
</evidence>
<dbReference type="RefSeq" id="WP_137310257.1">
    <property type="nucleotide sequence ID" value="NZ_SZNQ01000001.1"/>
</dbReference>
<dbReference type="InterPro" id="IPR032466">
    <property type="entry name" value="Metal_Hydrolase"/>
</dbReference>
<dbReference type="Proteomes" id="UP000305929">
    <property type="component" value="Unassembled WGS sequence"/>
</dbReference>
<feature type="domain" description="Amidohydrolase-related" evidence="2">
    <location>
        <begin position="56"/>
        <end position="393"/>
    </location>
</feature>
<accession>A0A4U5WRV0</accession>
<dbReference type="SUPFAM" id="SSF51556">
    <property type="entry name" value="Metallo-dependent hydrolases"/>
    <property type="match status" value="1"/>
</dbReference>
<evidence type="ECO:0000256" key="1">
    <source>
        <dbReference type="SAM" id="MobiDB-lite"/>
    </source>
</evidence>
<dbReference type="PANTHER" id="PTHR43135:SF3">
    <property type="entry name" value="ALPHA-D-RIBOSE 1-METHYLPHOSPHONATE 5-TRIPHOSPHATE DIPHOSPHATASE"/>
    <property type="match status" value="1"/>
</dbReference>
<dbReference type="Gene3D" id="2.30.40.10">
    <property type="entry name" value="Urease, subunit C, domain 1"/>
    <property type="match status" value="1"/>
</dbReference>
<organism evidence="3 4">
    <name type="scientific">Streptomyces lasalocidi</name>
    <name type="common">Streptomyces lasaliensis</name>
    <dbReference type="NCBI Taxonomy" id="324833"/>
    <lineage>
        <taxon>Bacteria</taxon>
        <taxon>Bacillati</taxon>
        <taxon>Actinomycetota</taxon>
        <taxon>Actinomycetes</taxon>
        <taxon>Kitasatosporales</taxon>
        <taxon>Streptomycetaceae</taxon>
        <taxon>Streptomyces</taxon>
    </lineage>
</organism>
<dbReference type="PANTHER" id="PTHR43135">
    <property type="entry name" value="ALPHA-D-RIBOSE 1-METHYLPHOSPHONATE 5-TRIPHOSPHATE DIPHOSPHATASE"/>
    <property type="match status" value="1"/>
</dbReference>
<dbReference type="SUPFAM" id="SSF51338">
    <property type="entry name" value="Composite domain of metallo-dependent hydrolases"/>
    <property type="match status" value="1"/>
</dbReference>
<proteinExistence type="predicted"/>
<gene>
    <name evidence="3" type="ORF">E4U91_33320</name>
</gene>
<dbReference type="InterPro" id="IPR011059">
    <property type="entry name" value="Metal-dep_hydrolase_composite"/>
</dbReference>
<evidence type="ECO:0000259" key="2">
    <source>
        <dbReference type="Pfam" id="PF01979"/>
    </source>
</evidence>
<dbReference type="InterPro" id="IPR051781">
    <property type="entry name" value="Metallo-dep_Hydrolase"/>
</dbReference>
<feature type="region of interest" description="Disordered" evidence="1">
    <location>
        <begin position="120"/>
        <end position="143"/>
    </location>
</feature>
<dbReference type="GO" id="GO:0016810">
    <property type="term" value="F:hydrolase activity, acting on carbon-nitrogen (but not peptide) bonds"/>
    <property type="evidence" value="ECO:0007669"/>
    <property type="project" value="InterPro"/>
</dbReference>